<dbReference type="InterPro" id="IPR058532">
    <property type="entry name" value="YjbR/MT2646/Rv2570-like"/>
</dbReference>
<evidence type="ECO:0000313" key="2">
    <source>
        <dbReference type="Proteomes" id="UP000326464"/>
    </source>
</evidence>
<dbReference type="EMBL" id="VJXX01000001">
    <property type="protein sequence ID" value="MPY09786.1"/>
    <property type="molecule type" value="Genomic_DNA"/>
</dbReference>
<dbReference type="Pfam" id="PF04237">
    <property type="entry name" value="YjbR"/>
    <property type="match status" value="1"/>
</dbReference>
<evidence type="ECO:0000313" key="1">
    <source>
        <dbReference type="EMBL" id="MPY09786.1"/>
    </source>
</evidence>
<dbReference type="Proteomes" id="UP000326464">
    <property type="component" value="Unassembled WGS sequence"/>
</dbReference>
<name>A0A7X1NN26_9MICC</name>
<dbReference type="OrthoDB" id="954305at2"/>
<dbReference type="AlphaFoldDB" id="A0A7X1NN26"/>
<keyword evidence="2" id="KW-1185">Reference proteome</keyword>
<proteinExistence type="predicted"/>
<accession>A0A7X1NN26</accession>
<reference evidence="2" key="1">
    <citation type="submission" date="2019-07" db="EMBL/GenBank/DDBJ databases">
        <title>Arthrobacter KR32 sp. nov., isolated from mountain cheese made of cows milk.</title>
        <authorList>
            <person name="Flegler A."/>
        </authorList>
    </citation>
    <scope>NUCLEOTIDE SEQUENCE [LARGE SCALE GENOMIC DNA]</scope>
    <source>
        <strain evidence="2">KR32</strain>
    </source>
</reference>
<dbReference type="RefSeq" id="WP_152812338.1">
    <property type="nucleotide sequence ID" value="NZ_VJXX01000001.1"/>
</dbReference>
<dbReference type="GO" id="GO:0003677">
    <property type="term" value="F:DNA binding"/>
    <property type="evidence" value="ECO:0007669"/>
    <property type="project" value="UniProtKB-KW"/>
</dbReference>
<keyword evidence="1" id="KW-0238">DNA-binding</keyword>
<comment type="caution">
    <text evidence="1">The sequence shown here is derived from an EMBL/GenBank/DDBJ whole genome shotgun (WGS) entry which is preliminary data.</text>
</comment>
<gene>
    <name evidence="1" type="ORF">FNH21_03470</name>
</gene>
<organism evidence="1 2">
    <name type="scientific">Arthrobacter bussei</name>
    <dbReference type="NCBI Taxonomy" id="2594179"/>
    <lineage>
        <taxon>Bacteria</taxon>
        <taxon>Bacillati</taxon>
        <taxon>Actinomycetota</taxon>
        <taxon>Actinomycetes</taxon>
        <taxon>Micrococcales</taxon>
        <taxon>Micrococcaceae</taxon>
        <taxon>Arthrobacter</taxon>
    </lineage>
</organism>
<protein>
    <submittedName>
        <fullName evidence="1">MmcQ/YjbR family DNA-binding protein</fullName>
    </submittedName>
</protein>
<sequence length="117" mass="13159">MRGSNRAAGRPAVCRHSTALSKSDVRALCLGFPDLVEKIRWRQPAWFARTMFARMYDEDTLSVKSEESLALIHAQAEPSLVDPYGRGDESTVLVLLGRIDRAELEELLIEPYRLASI</sequence>